<feature type="region of interest" description="Disordered" evidence="1">
    <location>
        <begin position="174"/>
        <end position="222"/>
    </location>
</feature>
<protein>
    <recommendedName>
        <fullName evidence="4">OTU domain-containing protein</fullName>
    </recommendedName>
</protein>
<dbReference type="AlphaFoldDB" id="A0A6C0DGC0"/>
<evidence type="ECO:0008006" key="4">
    <source>
        <dbReference type="Google" id="ProtNLM"/>
    </source>
</evidence>
<evidence type="ECO:0000256" key="2">
    <source>
        <dbReference type="SAM" id="Phobius"/>
    </source>
</evidence>
<evidence type="ECO:0000313" key="3">
    <source>
        <dbReference type="EMBL" id="QHT15986.1"/>
    </source>
</evidence>
<feature type="region of interest" description="Disordered" evidence="1">
    <location>
        <begin position="236"/>
        <end position="278"/>
    </location>
</feature>
<keyword evidence="2" id="KW-1133">Transmembrane helix</keyword>
<dbReference type="EMBL" id="MN739614">
    <property type="protein sequence ID" value="QHT15986.1"/>
    <property type="molecule type" value="Genomic_DNA"/>
</dbReference>
<keyword evidence="2" id="KW-0812">Transmembrane</keyword>
<feature type="transmembrane region" description="Helical" evidence="2">
    <location>
        <begin position="604"/>
        <end position="624"/>
    </location>
</feature>
<keyword evidence="2" id="KW-0472">Membrane</keyword>
<evidence type="ECO:0000256" key="1">
    <source>
        <dbReference type="SAM" id="MobiDB-lite"/>
    </source>
</evidence>
<feature type="compositionally biased region" description="Acidic residues" evidence="1">
    <location>
        <begin position="269"/>
        <end position="278"/>
    </location>
</feature>
<name>A0A6C0DGC0_9ZZZZ</name>
<sequence>MNIPNELKITINTSIPGFQVIKYKPFMTLPNDNTDGFVHFNPLIKLKQSVINSIPKNFQVKEFFNKGLFQSLINSHGLIETKNLVDATNEGIVDNNIKVTLDTLFPTNGIIYINKEAYVIADVQWTKGDWKIDKKIQELPNIRFNRITDPFLLSSLAKQKQLSGEEEMKKLPEDVLFGPNYSPPEPTPSAPQAPLPSAPQAPLPLPSAPQTQLLSTQPSQNLSNNQRIKLLQQSVSPSAPIEGSQNKFPQKYLPIMPPPPQPSAPIIEEKEEDEDETENSTYETKLINSVASNKTVKDFFQNKSYYFMVNFMFKNMNKTSQNLINKLLVDSTNVNIKSLTNLSKVAYDKSVVNTQIYSNKGKGDCFFLAIADGINYNNRYSNDKIIYNNYGKGNMIFTQSILREIVTKYILEMNDQTLTDLLQIGETNAELLNNEFNSIKNNLQENWGVQTNNFNDQQFMYLLEAIDNIYKTNDSSFLILKPIIKTIADLNKPFHAIKNKSEIKSYIESSNYWANTLAIDAIIYTLGLNIITVKYDSNQNKMSIPYINTSVSNWNKYLFLYYQNYHYELMTFDYVFNTIQKRPKLEIKTTKKKIIFFDRNTKNIYPPLWLIFLIFGSYYINILYENEKNKFTIFPYIFDGLINTFNKILTLQESEEKKLFLKTFKNYFNPSILREKQQRGAYITSQLPDSSYQSYQHYNQYDPYNPYRRYNQNVNAISGSKIVDNDSYNTNISYYITIDMELKKGKQLSIKDMVDIKCRQKWNTVRRNYANLRGIKYVIPPVYDNAPSRMTIKNIVANKNYTKKNQKKKRKKSKIIDKIETHFSQI</sequence>
<feature type="compositionally biased region" description="Pro residues" evidence="1">
    <location>
        <begin position="181"/>
        <end position="207"/>
    </location>
</feature>
<feature type="compositionally biased region" description="Polar residues" evidence="1">
    <location>
        <begin position="236"/>
        <end position="248"/>
    </location>
</feature>
<accession>A0A6C0DGC0</accession>
<reference evidence="3" key="1">
    <citation type="journal article" date="2020" name="Nature">
        <title>Giant virus diversity and host interactions through global metagenomics.</title>
        <authorList>
            <person name="Schulz F."/>
            <person name="Roux S."/>
            <person name="Paez-Espino D."/>
            <person name="Jungbluth S."/>
            <person name="Walsh D.A."/>
            <person name="Denef V.J."/>
            <person name="McMahon K.D."/>
            <person name="Konstantinidis K.T."/>
            <person name="Eloe-Fadrosh E.A."/>
            <person name="Kyrpides N.C."/>
            <person name="Woyke T."/>
        </authorList>
    </citation>
    <scope>NUCLEOTIDE SEQUENCE</scope>
    <source>
        <strain evidence="3">GVMAG-M-3300023174-182</strain>
    </source>
</reference>
<dbReference type="Gene3D" id="3.90.70.80">
    <property type="match status" value="1"/>
</dbReference>
<proteinExistence type="predicted"/>
<organism evidence="3">
    <name type="scientific">viral metagenome</name>
    <dbReference type="NCBI Taxonomy" id="1070528"/>
    <lineage>
        <taxon>unclassified sequences</taxon>
        <taxon>metagenomes</taxon>
        <taxon>organismal metagenomes</taxon>
    </lineage>
</organism>